<dbReference type="CDD" id="cd19105">
    <property type="entry name" value="AKR_unchar"/>
    <property type="match status" value="1"/>
</dbReference>
<dbReference type="EMBL" id="LACI01001676">
    <property type="protein sequence ID" value="KJU83940.1"/>
    <property type="molecule type" value="Genomic_DNA"/>
</dbReference>
<feature type="domain" description="NADP-dependent oxidoreductase" evidence="1">
    <location>
        <begin position="65"/>
        <end position="248"/>
    </location>
</feature>
<dbReference type="InterPro" id="IPR023210">
    <property type="entry name" value="NADP_OxRdtase_dom"/>
</dbReference>
<dbReference type="Pfam" id="PF00248">
    <property type="entry name" value="Aldo_ket_red"/>
    <property type="match status" value="1"/>
</dbReference>
<evidence type="ECO:0000313" key="2">
    <source>
        <dbReference type="EMBL" id="KJU83940.1"/>
    </source>
</evidence>
<dbReference type="SUPFAM" id="SSF51430">
    <property type="entry name" value="NAD(P)-linked oxidoreductase"/>
    <property type="match status" value="1"/>
</dbReference>
<evidence type="ECO:0000259" key="1">
    <source>
        <dbReference type="Pfam" id="PF00248"/>
    </source>
</evidence>
<reference evidence="2 3" key="1">
    <citation type="submission" date="2015-02" db="EMBL/GenBank/DDBJ databases">
        <title>Single-cell genomics of uncultivated deep-branching MTB reveals a conserved set of magnetosome genes.</title>
        <authorList>
            <person name="Kolinko S."/>
            <person name="Richter M."/>
            <person name="Glockner F.O."/>
            <person name="Brachmann A."/>
            <person name="Schuler D."/>
        </authorList>
    </citation>
    <scope>NUCLEOTIDE SEQUENCE [LARGE SCALE GENOMIC DNA]</scope>
    <source>
        <strain evidence="2">TM-1</strain>
    </source>
</reference>
<protein>
    <submittedName>
        <fullName evidence="2">Oxidoreductase of aldo/keto reductase family</fullName>
    </submittedName>
</protein>
<dbReference type="PANTHER" id="PTHR43312">
    <property type="entry name" value="D-THREO-ALDOSE 1-DEHYDROGENASE"/>
    <property type="match status" value="1"/>
</dbReference>
<dbReference type="Proteomes" id="UP000033423">
    <property type="component" value="Unassembled WGS sequence"/>
</dbReference>
<dbReference type="Gene3D" id="3.20.20.100">
    <property type="entry name" value="NADP-dependent oxidoreductase domain"/>
    <property type="match status" value="1"/>
</dbReference>
<organism evidence="2 3">
    <name type="scientific">Candidatus Magnetobacterium bavaricum</name>
    <dbReference type="NCBI Taxonomy" id="29290"/>
    <lineage>
        <taxon>Bacteria</taxon>
        <taxon>Pseudomonadati</taxon>
        <taxon>Nitrospirota</taxon>
        <taxon>Thermodesulfovibrionia</taxon>
        <taxon>Thermodesulfovibrionales</taxon>
        <taxon>Candidatus Magnetobacteriaceae</taxon>
        <taxon>Candidatus Magnetobacterium</taxon>
    </lineage>
</organism>
<dbReference type="InterPro" id="IPR036812">
    <property type="entry name" value="NAD(P)_OxRdtase_dom_sf"/>
</dbReference>
<dbReference type="SUPFAM" id="SSF54862">
    <property type="entry name" value="4Fe-4S ferredoxins"/>
    <property type="match status" value="1"/>
</dbReference>
<keyword evidence="3" id="KW-1185">Reference proteome</keyword>
<dbReference type="GO" id="GO:0016491">
    <property type="term" value="F:oxidoreductase activity"/>
    <property type="evidence" value="ECO:0007669"/>
    <property type="project" value="InterPro"/>
</dbReference>
<accession>A0A0F3GPT5</accession>
<dbReference type="PANTHER" id="PTHR43312:SF1">
    <property type="entry name" value="NADP-DEPENDENT OXIDOREDUCTASE DOMAIN-CONTAINING PROTEIN"/>
    <property type="match status" value="1"/>
</dbReference>
<gene>
    <name evidence="2" type="ORF">MBAV_003866</name>
</gene>
<comment type="caution">
    <text evidence="2">The sequence shown here is derived from an EMBL/GenBank/DDBJ whole genome shotgun (WGS) entry which is preliminary data.</text>
</comment>
<dbReference type="PRINTS" id="PR00069">
    <property type="entry name" value="ALDKETRDTASE"/>
</dbReference>
<name>A0A0F3GPT5_9BACT</name>
<evidence type="ECO:0000313" key="3">
    <source>
        <dbReference type="Proteomes" id="UP000033423"/>
    </source>
</evidence>
<dbReference type="InterPro" id="IPR020471">
    <property type="entry name" value="AKR"/>
</dbReference>
<dbReference type="InterPro" id="IPR053135">
    <property type="entry name" value="AKR2_Oxidoreductase"/>
</dbReference>
<proteinExistence type="predicted"/>
<dbReference type="AlphaFoldDB" id="A0A0F3GPT5"/>
<sequence length="402" mass="43925">MKRRDFLKSGVAAVATATITSLGAEGAEQGQSGQGQSVIKRYNQIGKTNLKMSDISFGTGSLPSASMVLRAVDRGINYFDTAPDYGRAEEHIGEAMKNLKRDKVIIASKFCNPQAYPAHLPVGSTKEQYVKAVQESLKRLKTDYLDICFVHAMGEVSKDAEAEKKRLLDDNMLSATESLKKAGKLRYLAVSSHGPTNMEDLLMAAVVSGKFDLIMPSFNFLKFPKLPDIIKEAAAKGVGVVAMKTLAGAKEMNLDFKTADFAQSAFKWVLKHPEVNGLVVTMKNLSDLDNYIPASGKDFTARDREVLNAYARLYGHSYCRTGCSQCEDACARGVEIANTLRYRMYFADYGMEKRAIVSYSALNVKADACLTCDMPTCTGACPYGLPVAQMLQAAHQSLTLYA</sequence>